<dbReference type="Gene3D" id="3.40.50.1820">
    <property type="entry name" value="alpha/beta hydrolase"/>
    <property type="match status" value="1"/>
</dbReference>
<gene>
    <name evidence="4" type="ORF">ACFO4L_16670</name>
</gene>
<dbReference type="RefSeq" id="WP_377910795.1">
    <property type="nucleotide sequence ID" value="NZ_JBHSGK010000021.1"/>
</dbReference>
<accession>A0ABV9NXY5</accession>
<dbReference type="EMBL" id="JBHSGK010000021">
    <property type="protein sequence ID" value="MFC4738207.1"/>
    <property type="molecule type" value="Genomic_DNA"/>
</dbReference>
<evidence type="ECO:0000256" key="1">
    <source>
        <dbReference type="ARBA" id="ARBA00022801"/>
    </source>
</evidence>
<evidence type="ECO:0000313" key="5">
    <source>
        <dbReference type="Proteomes" id="UP001595896"/>
    </source>
</evidence>
<comment type="caution">
    <text evidence="4">The sequence shown here is derived from an EMBL/GenBank/DDBJ whole genome shotgun (WGS) entry which is preliminary data.</text>
</comment>
<reference evidence="5" key="1">
    <citation type="journal article" date="2019" name="Int. J. Syst. Evol. Microbiol.">
        <title>The Global Catalogue of Microorganisms (GCM) 10K type strain sequencing project: providing services to taxonomists for standard genome sequencing and annotation.</title>
        <authorList>
            <consortium name="The Broad Institute Genomics Platform"/>
            <consortium name="The Broad Institute Genome Sequencing Center for Infectious Disease"/>
            <person name="Wu L."/>
            <person name="Ma J."/>
        </authorList>
    </citation>
    <scope>NUCLEOTIDE SEQUENCE [LARGE SCALE GENOMIC DNA]</scope>
    <source>
        <strain evidence="5">JCM 12165</strain>
    </source>
</reference>
<dbReference type="InterPro" id="IPR029058">
    <property type="entry name" value="AB_hydrolase_fold"/>
</dbReference>
<keyword evidence="1" id="KW-0378">Hydrolase</keyword>
<dbReference type="InterPro" id="IPR011659">
    <property type="entry name" value="WD40"/>
</dbReference>
<keyword evidence="2" id="KW-0645">Protease</keyword>
<keyword evidence="5" id="KW-1185">Reference proteome</keyword>
<evidence type="ECO:0000313" key="4">
    <source>
        <dbReference type="EMBL" id="MFC4738207.1"/>
    </source>
</evidence>
<dbReference type="PANTHER" id="PTHR42776:SF27">
    <property type="entry name" value="DIPEPTIDYL PEPTIDASE FAMILY MEMBER 6"/>
    <property type="match status" value="1"/>
</dbReference>
<dbReference type="InterPro" id="IPR011042">
    <property type="entry name" value="6-blade_b-propeller_TolB-like"/>
</dbReference>
<feature type="domain" description="Peptidase S9 prolyl oligopeptidase catalytic" evidence="3">
    <location>
        <begin position="427"/>
        <end position="637"/>
    </location>
</feature>
<dbReference type="PANTHER" id="PTHR42776">
    <property type="entry name" value="SERINE PEPTIDASE S9 FAMILY MEMBER"/>
    <property type="match status" value="1"/>
</dbReference>
<evidence type="ECO:0000259" key="3">
    <source>
        <dbReference type="Pfam" id="PF00326"/>
    </source>
</evidence>
<protein>
    <submittedName>
        <fullName evidence="4">Prolyl oligopeptidase family serine peptidase</fullName>
    </submittedName>
</protein>
<organism evidence="4 5">
    <name type="scientific">Bacillus daqingensis</name>
    <dbReference type="NCBI Taxonomy" id="872396"/>
    <lineage>
        <taxon>Bacteria</taxon>
        <taxon>Bacillati</taxon>
        <taxon>Bacillota</taxon>
        <taxon>Bacilli</taxon>
        <taxon>Bacillales</taxon>
        <taxon>Bacillaceae</taxon>
        <taxon>Bacillus</taxon>
    </lineage>
</organism>
<dbReference type="Pfam" id="PF07676">
    <property type="entry name" value="PD40"/>
    <property type="match status" value="1"/>
</dbReference>
<dbReference type="SUPFAM" id="SSF69304">
    <property type="entry name" value="Tricorn protease N-terminal domain"/>
    <property type="match status" value="1"/>
</dbReference>
<dbReference type="InterPro" id="IPR001375">
    <property type="entry name" value="Peptidase_S9_cat"/>
</dbReference>
<evidence type="ECO:0000256" key="2">
    <source>
        <dbReference type="ARBA" id="ARBA00022825"/>
    </source>
</evidence>
<keyword evidence="2" id="KW-0720">Serine protease</keyword>
<name>A0ABV9NXY5_9BACI</name>
<dbReference type="Gene3D" id="2.120.10.30">
    <property type="entry name" value="TolB, C-terminal domain"/>
    <property type="match status" value="1"/>
</dbReference>
<proteinExistence type="predicted"/>
<dbReference type="Pfam" id="PF00326">
    <property type="entry name" value="Peptidase_S9"/>
    <property type="match status" value="1"/>
</dbReference>
<dbReference type="SUPFAM" id="SSF53474">
    <property type="entry name" value="alpha/beta-Hydrolases"/>
    <property type="match status" value="1"/>
</dbReference>
<sequence length="640" mass="71300">MKQPAGIQDLFRLSIVENPQLSPDGTSVLFVRRQLLDDRYASQLFVQRLDEPEAVQWTFGPGTVSFPAWSHDGKQIAFIYRKPDEKAARLCIIAADGGGIQEILTFPAGAGPLMWTAESKELIAAVMEETAEQDDTPNARSITTLDYKSDKAGMHEGTYTQLMSSDPLTGEWTSLTASAADKSLLDVSKDGTRILYTANERGDGTQGSDLYILDRQTGQSDKIAHGSYSSASFSPDEHYVAFIGHDQTHRGAGQSHVSFYDLHARKLVTTVSSLDRSFSDTMIGDIRGPAADQRPIWTHQDTVCVPVSSWGSVNMKTVSMSGEIAAVTTGSHHVFDASYHDHSGLMVVGVSTPMCPGELYLIRKGELQPLTSLQQSWKDQVELLSPEEITFKRDGYELQGWVLSPEHADGRGLLHIHGGPHAMYGNTFFHEMQILAAEGTSVFYMNPRGSHGYGQDFVNAVRGDYGGGDFDDLMMFTDETVSKYSSIDSNRLGVTGGSYGGFMTNWIVAHSDRFKAAATLRCISNWISFYGVSDIGYFFTDWEHGTVPPEGVDELWRISPLKYANNIQTPLLIMHGEEDLRCPMEQAEQLYIHLKRQNKPVSFVRFPNSNHELSRSGHPRLRRQRLTYLRDWFHEQLLNT</sequence>
<dbReference type="Proteomes" id="UP001595896">
    <property type="component" value="Unassembled WGS sequence"/>
</dbReference>